<protein>
    <submittedName>
        <fullName evidence="2">GCN5-related N-acetyltransferase</fullName>
    </submittedName>
</protein>
<evidence type="ECO:0000313" key="2">
    <source>
        <dbReference type="EMBL" id="ADI15393.1"/>
    </source>
</evidence>
<keyword evidence="3" id="KW-1185">Reference proteome</keyword>
<reference evidence="2 3" key="2">
    <citation type="journal article" date="2011" name="Stand. Genomic Sci.">
        <title>Complete genome sequence of Truepera radiovictrix type strain (RQ-24).</title>
        <authorList>
            <person name="Ivanova N."/>
            <person name="Rohde C."/>
            <person name="Munk C."/>
            <person name="Nolan M."/>
            <person name="Lucas S."/>
            <person name="Del Rio T.G."/>
            <person name="Tice H."/>
            <person name="Deshpande S."/>
            <person name="Cheng J.F."/>
            <person name="Tapia R."/>
            <person name="Han C."/>
            <person name="Goodwin L."/>
            <person name="Pitluck S."/>
            <person name="Liolios K."/>
            <person name="Mavromatis K."/>
            <person name="Mikhailova N."/>
            <person name="Pati A."/>
            <person name="Chen A."/>
            <person name="Palaniappan K."/>
            <person name="Land M."/>
            <person name="Hauser L."/>
            <person name="Chang Y.J."/>
            <person name="Jeffries C.D."/>
            <person name="Brambilla E."/>
            <person name="Rohde M."/>
            <person name="Goker M."/>
            <person name="Tindall B.J."/>
            <person name="Woyke T."/>
            <person name="Bristow J."/>
            <person name="Eisen J.A."/>
            <person name="Markowitz V."/>
            <person name="Hugenholtz P."/>
            <person name="Kyrpides N.C."/>
            <person name="Klenk H.P."/>
            <person name="Lapidus A."/>
        </authorList>
    </citation>
    <scope>NUCLEOTIDE SEQUENCE [LARGE SCALE GENOMIC DNA]</scope>
    <source>
        <strain evidence="3">DSM 17093 / CIP 108686 / LMG 22925 / RQ-24</strain>
    </source>
</reference>
<evidence type="ECO:0000259" key="1">
    <source>
        <dbReference type="PROSITE" id="PS51186"/>
    </source>
</evidence>
<dbReference type="KEGG" id="tra:Trad_2283"/>
<dbReference type="Proteomes" id="UP000000379">
    <property type="component" value="Chromosome"/>
</dbReference>
<sequence>MHSPTPAAAPLHTRPAALQDAGIIYELYCGAPSYFELISIPPPTPLEVERELEAAVLDPKRCTELVVHEGEVVGYLDYKLDYPEEGDATVNLLLIPENLQSRGYGRRTITLLEERLRGRVKRVLASIYGQNSRAKRFWDSLGYRFAIDARPVLEWYAKEL</sequence>
<dbReference type="SUPFAM" id="SSF55729">
    <property type="entry name" value="Acyl-CoA N-acyltransferases (Nat)"/>
    <property type="match status" value="1"/>
</dbReference>
<dbReference type="EMBL" id="CP002049">
    <property type="protein sequence ID" value="ADI15393.1"/>
    <property type="molecule type" value="Genomic_DNA"/>
</dbReference>
<dbReference type="STRING" id="649638.Trad_2283"/>
<proteinExistence type="predicted"/>
<dbReference type="Gene3D" id="3.40.630.30">
    <property type="match status" value="1"/>
</dbReference>
<dbReference type="GO" id="GO:0016747">
    <property type="term" value="F:acyltransferase activity, transferring groups other than amino-acyl groups"/>
    <property type="evidence" value="ECO:0007669"/>
    <property type="project" value="InterPro"/>
</dbReference>
<gene>
    <name evidence="2" type="ordered locus">Trad_2283</name>
</gene>
<dbReference type="RefSeq" id="WP_013178756.1">
    <property type="nucleotide sequence ID" value="NC_014221.1"/>
</dbReference>
<accession>D7CSH3</accession>
<dbReference type="AlphaFoldDB" id="D7CSH3"/>
<reference evidence="3" key="1">
    <citation type="submission" date="2010-05" db="EMBL/GenBank/DDBJ databases">
        <title>The complete genome of Truepera radiovictris DSM 17093.</title>
        <authorList>
            <consortium name="US DOE Joint Genome Institute (JGI-PGF)"/>
            <person name="Lucas S."/>
            <person name="Copeland A."/>
            <person name="Lapidus A."/>
            <person name="Glavina del Rio T."/>
            <person name="Dalin E."/>
            <person name="Tice H."/>
            <person name="Bruce D."/>
            <person name="Goodwin L."/>
            <person name="Pitluck S."/>
            <person name="Kyrpides N."/>
            <person name="Mavromatis K."/>
            <person name="Ovchinnikova G."/>
            <person name="Munk A.C."/>
            <person name="Detter J.C."/>
            <person name="Han C."/>
            <person name="Tapia R."/>
            <person name="Land M."/>
            <person name="Hauser L."/>
            <person name="Markowitz V."/>
            <person name="Cheng J.-F."/>
            <person name="Hugenholtz P."/>
            <person name="Woyke T."/>
            <person name="Wu D."/>
            <person name="Tindall B."/>
            <person name="Pomrenke H.G."/>
            <person name="Brambilla E."/>
            <person name="Klenk H.-P."/>
            <person name="Eisen J.A."/>
        </authorList>
    </citation>
    <scope>NUCLEOTIDE SEQUENCE [LARGE SCALE GENOMIC DNA]</scope>
    <source>
        <strain evidence="3">DSM 17093 / CIP 108686 / LMG 22925 / RQ-24</strain>
    </source>
</reference>
<dbReference type="eggNOG" id="COG1670">
    <property type="taxonomic scope" value="Bacteria"/>
</dbReference>
<dbReference type="HOGENOM" id="CLU_125872_0_0_0"/>
<dbReference type="PROSITE" id="PS51186">
    <property type="entry name" value="GNAT"/>
    <property type="match status" value="1"/>
</dbReference>
<dbReference type="CDD" id="cd04301">
    <property type="entry name" value="NAT_SF"/>
    <property type="match status" value="1"/>
</dbReference>
<dbReference type="InterPro" id="IPR000182">
    <property type="entry name" value="GNAT_dom"/>
</dbReference>
<name>D7CSH3_TRURR</name>
<dbReference type="InterPro" id="IPR016181">
    <property type="entry name" value="Acyl_CoA_acyltransferase"/>
</dbReference>
<feature type="domain" description="N-acetyltransferase" evidence="1">
    <location>
        <begin position="11"/>
        <end position="160"/>
    </location>
</feature>
<organism evidence="2 3">
    <name type="scientific">Truepera radiovictrix (strain DSM 17093 / CIP 108686 / LMG 22925 / RQ-24)</name>
    <dbReference type="NCBI Taxonomy" id="649638"/>
    <lineage>
        <taxon>Bacteria</taxon>
        <taxon>Thermotogati</taxon>
        <taxon>Deinococcota</taxon>
        <taxon>Deinococci</taxon>
        <taxon>Trueperales</taxon>
        <taxon>Trueperaceae</taxon>
        <taxon>Truepera</taxon>
    </lineage>
</organism>
<dbReference type="Pfam" id="PF00583">
    <property type="entry name" value="Acetyltransf_1"/>
    <property type="match status" value="1"/>
</dbReference>
<evidence type="ECO:0000313" key="3">
    <source>
        <dbReference type="Proteomes" id="UP000000379"/>
    </source>
</evidence>